<comment type="caution">
    <text evidence="8">The sequence shown here is derived from an EMBL/GenBank/DDBJ whole genome shotgun (WGS) entry which is preliminary data.</text>
</comment>
<evidence type="ECO:0000256" key="1">
    <source>
        <dbReference type="ARBA" id="ARBA00023015"/>
    </source>
</evidence>
<evidence type="ECO:0000256" key="4">
    <source>
        <dbReference type="ARBA" id="ARBA00058938"/>
    </source>
</evidence>
<comment type="function">
    <text evidence="4">May be an activator protein for the gylABX operon.</text>
</comment>
<dbReference type="PROSITE" id="PS51077">
    <property type="entry name" value="HTH_ICLR"/>
    <property type="match status" value="1"/>
</dbReference>
<dbReference type="Gene3D" id="1.10.10.10">
    <property type="entry name" value="Winged helix-like DNA-binding domain superfamily/Winged helix DNA-binding domain"/>
    <property type="match status" value="1"/>
</dbReference>
<keyword evidence="2" id="KW-0238">DNA-binding</keyword>
<evidence type="ECO:0000256" key="2">
    <source>
        <dbReference type="ARBA" id="ARBA00023125"/>
    </source>
</evidence>
<dbReference type="AlphaFoldDB" id="A0A9D2M379"/>
<dbReference type="Gene3D" id="3.30.450.40">
    <property type="match status" value="1"/>
</dbReference>
<proteinExistence type="predicted"/>
<evidence type="ECO:0000259" key="7">
    <source>
        <dbReference type="PROSITE" id="PS51078"/>
    </source>
</evidence>
<name>A0A9D2M379_9FIRM</name>
<dbReference type="FunFam" id="1.10.10.10:FF:000056">
    <property type="entry name" value="IclR family transcriptional regulator"/>
    <property type="match status" value="1"/>
</dbReference>
<dbReference type="GO" id="GO:0003677">
    <property type="term" value="F:DNA binding"/>
    <property type="evidence" value="ECO:0007669"/>
    <property type="project" value="UniProtKB-KW"/>
</dbReference>
<dbReference type="SUPFAM" id="SSF46785">
    <property type="entry name" value="Winged helix' DNA-binding domain"/>
    <property type="match status" value="1"/>
</dbReference>
<dbReference type="InterPro" id="IPR050707">
    <property type="entry name" value="HTH_MetabolicPath_Reg"/>
</dbReference>
<dbReference type="InterPro" id="IPR036390">
    <property type="entry name" value="WH_DNA-bd_sf"/>
</dbReference>
<reference evidence="8" key="2">
    <citation type="submission" date="2021-04" db="EMBL/GenBank/DDBJ databases">
        <authorList>
            <person name="Gilroy R."/>
        </authorList>
    </citation>
    <scope>NUCLEOTIDE SEQUENCE</scope>
    <source>
        <strain evidence="8">ChiBcec8-14828</strain>
    </source>
</reference>
<dbReference type="InterPro" id="IPR029016">
    <property type="entry name" value="GAF-like_dom_sf"/>
</dbReference>
<dbReference type="SUPFAM" id="SSF55781">
    <property type="entry name" value="GAF domain-like"/>
    <property type="match status" value="1"/>
</dbReference>
<evidence type="ECO:0000259" key="6">
    <source>
        <dbReference type="PROSITE" id="PS51077"/>
    </source>
</evidence>
<keyword evidence="3" id="KW-0804">Transcription</keyword>
<dbReference type="SMART" id="SM00346">
    <property type="entry name" value="HTH_ICLR"/>
    <property type="match status" value="1"/>
</dbReference>
<accession>A0A9D2M379</accession>
<sequence length="255" mass="27794">MAENTAGVQSIARIFKLIEVLCNHPRGAGLQTISTEAGLAKSTAHRLLASLVSLGYATQDVQTARYRLTLKMFELSSGIVSGMDVISVAKPHLDRLSRRLGEAVHLVMQDGVDIIYVYKAEPGEYEPLSSYVGRRTPMYCTGVGKAILATQSFGEAERVWHKSQIVPITPHTITDFSVFTDQLARARMAGYAVDDEENEPGIRCVALAIPSMSGRAETAFSISGAASHMTPQRMREVAQAGLATRQDILRDLGWK</sequence>
<dbReference type="GO" id="GO:0045892">
    <property type="term" value="P:negative regulation of DNA-templated transcription"/>
    <property type="evidence" value="ECO:0007669"/>
    <property type="project" value="TreeGrafter"/>
</dbReference>
<dbReference type="PROSITE" id="PS51078">
    <property type="entry name" value="ICLR_ED"/>
    <property type="match status" value="1"/>
</dbReference>
<evidence type="ECO:0000256" key="5">
    <source>
        <dbReference type="ARBA" id="ARBA00070406"/>
    </source>
</evidence>
<reference evidence="8" key="1">
    <citation type="journal article" date="2021" name="PeerJ">
        <title>Extensive microbial diversity within the chicken gut microbiome revealed by metagenomics and culture.</title>
        <authorList>
            <person name="Gilroy R."/>
            <person name="Ravi A."/>
            <person name="Getino M."/>
            <person name="Pursley I."/>
            <person name="Horton D.L."/>
            <person name="Alikhan N.F."/>
            <person name="Baker D."/>
            <person name="Gharbi K."/>
            <person name="Hall N."/>
            <person name="Watson M."/>
            <person name="Adriaenssens E.M."/>
            <person name="Foster-Nyarko E."/>
            <person name="Jarju S."/>
            <person name="Secka A."/>
            <person name="Antonio M."/>
            <person name="Oren A."/>
            <person name="Chaudhuri R.R."/>
            <person name="La Ragione R."/>
            <person name="Hildebrand F."/>
            <person name="Pallen M.J."/>
        </authorList>
    </citation>
    <scope>NUCLEOTIDE SEQUENCE</scope>
    <source>
        <strain evidence="8">ChiBcec8-14828</strain>
    </source>
</reference>
<gene>
    <name evidence="8" type="ORF">H9943_05450</name>
</gene>
<dbReference type="Pfam" id="PF09339">
    <property type="entry name" value="HTH_IclR"/>
    <property type="match status" value="1"/>
</dbReference>
<dbReference type="EMBL" id="DWYA01000052">
    <property type="protein sequence ID" value="HJB39824.1"/>
    <property type="molecule type" value="Genomic_DNA"/>
</dbReference>
<keyword evidence="1" id="KW-0805">Transcription regulation</keyword>
<evidence type="ECO:0000313" key="9">
    <source>
        <dbReference type="Proteomes" id="UP000824209"/>
    </source>
</evidence>
<dbReference type="PANTHER" id="PTHR30136:SF19">
    <property type="entry name" value="DNA-BINDING TRANSCRIPTIONAL REPRESSOR YIAJ"/>
    <property type="match status" value="1"/>
</dbReference>
<evidence type="ECO:0000256" key="3">
    <source>
        <dbReference type="ARBA" id="ARBA00023163"/>
    </source>
</evidence>
<dbReference type="Proteomes" id="UP000824209">
    <property type="component" value="Unassembled WGS sequence"/>
</dbReference>
<dbReference type="InterPro" id="IPR005471">
    <property type="entry name" value="Tscrpt_reg_IclR_N"/>
</dbReference>
<dbReference type="Pfam" id="PF01614">
    <property type="entry name" value="IclR_C"/>
    <property type="match status" value="1"/>
</dbReference>
<feature type="domain" description="HTH iclR-type" evidence="6">
    <location>
        <begin position="8"/>
        <end position="70"/>
    </location>
</feature>
<evidence type="ECO:0000313" key="8">
    <source>
        <dbReference type="EMBL" id="HJB39824.1"/>
    </source>
</evidence>
<dbReference type="InterPro" id="IPR036388">
    <property type="entry name" value="WH-like_DNA-bd_sf"/>
</dbReference>
<organism evidence="8 9">
    <name type="scientific">Candidatus Ruthenibacterium avium</name>
    <dbReference type="NCBI Taxonomy" id="2838751"/>
    <lineage>
        <taxon>Bacteria</taxon>
        <taxon>Bacillati</taxon>
        <taxon>Bacillota</taxon>
        <taxon>Clostridia</taxon>
        <taxon>Eubacteriales</taxon>
        <taxon>Oscillospiraceae</taxon>
        <taxon>Ruthenibacterium</taxon>
    </lineage>
</organism>
<dbReference type="InterPro" id="IPR014757">
    <property type="entry name" value="Tscrpt_reg_IclR_C"/>
</dbReference>
<protein>
    <recommendedName>
        <fullName evidence="5">Glycerol operon regulatory protein</fullName>
    </recommendedName>
</protein>
<dbReference type="GO" id="GO:0003700">
    <property type="term" value="F:DNA-binding transcription factor activity"/>
    <property type="evidence" value="ECO:0007669"/>
    <property type="project" value="TreeGrafter"/>
</dbReference>
<dbReference type="PANTHER" id="PTHR30136">
    <property type="entry name" value="HELIX-TURN-HELIX TRANSCRIPTIONAL REGULATOR, ICLR FAMILY"/>
    <property type="match status" value="1"/>
</dbReference>
<feature type="domain" description="IclR-ED" evidence="7">
    <location>
        <begin position="71"/>
        <end position="254"/>
    </location>
</feature>